<keyword evidence="1" id="KW-0040">ANK repeat</keyword>
<dbReference type="PROSITE" id="PS50297">
    <property type="entry name" value="ANK_REP_REGION"/>
    <property type="match status" value="2"/>
</dbReference>
<organism evidence="3 4">
    <name type="scientific">Euplotes crassus</name>
    <dbReference type="NCBI Taxonomy" id="5936"/>
    <lineage>
        <taxon>Eukaryota</taxon>
        <taxon>Sar</taxon>
        <taxon>Alveolata</taxon>
        <taxon>Ciliophora</taxon>
        <taxon>Intramacronucleata</taxon>
        <taxon>Spirotrichea</taxon>
        <taxon>Hypotrichia</taxon>
        <taxon>Euplotida</taxon>
        <taxon>Euplotidae</taxon>
        <taxon>Moneuplotes</taxon>
    </lineage>
</organism>
<comment type="caution">
    <text evidence="3">The sequence shown here is derived from an EMBL/GenBank/DDBJ whole genome shotgun (WGS) entry which is preliminary data.</text>
</comment>
<feature type="repeat" description="ANK" evidence="1">
    <location>
        <begin position="223"/>
        <end position="255"/>
    </location>
</feature>
<dbReference type="PANTHER" id="PTHR46224">
    <property type="entry name" value="ANKYRIN REPEAT FAMILY PROTEIN"/>
    <property type="match status" value="1"/>
</dbReference>
<accession>A0AAD1UGN7</accession>
<evidence type="ECO:0000256" key="2">
    <source>
        <dbReference type="SAM" id="MobiDB-lite"/>
    </source>
</evidence>
<feature type="repeat" description="ANK" evidence="1">
    <location>
        <begin position="189"/>
        <end position="221"/>
    </location>
</feature>
<feature type="compositionally biased region" description="Basic residues" evidence="2">
    <location>
        <begin position="393"/>
        <end position="406"/>
    </location>
</feature>
<dbReference type="PROSITE" id="PS50088">
    <property type="entry name" value="ANK_REPEAT"/>
    <property type="match status" value="3"/>
</dbReference>
<dbReference type="EMBL" id="CAMPGE010008001">
    <property type="protein sequence ID" value="CAI2366918.1"/>
    <property type="molecule type" value="Genomic_DNA"/>
</dbReference>
<feature type="region of interest" description="Disordered" evidence="2">
    <location>
        <begin position="389"/>
        <end position="442"/>
    </location>
</feature>
<evidence type="ECO:0000256" key="1">
    <source>
        <dbReference type="PROSITE-ProRule" id="PRU00023"/>
    </source>
</evidence>
<keyword evidence="4" id="KW-1185">Reference proteome</keyword>
<dbReference type="SMART" id="SM00248">
    <property type="entry name" value="ANK"/>
    <property type="match status" value="8"/>
</dbReference>
<dbReference type="InterPro" id="IPR002110">
    <property type="entry name" value="Ankyrin_rpt"/>
</dbReference>
<dbReference type="Pfam" id="PF12796">
    <property type="entry name" value="Ank_2"/>
    <property type="match status" value="3"/>
</dbReference>
<dbReference type="SUPFAM" id="SSF48403">
    <property type="entry name" value="Ankyrin repeat"/>
    <property type="match status" value="2"/>
</dbReference>
<feature type="compositionally biased region" description="Basic and acidic residues" evidence="2">
    <location>
        <begin position="407"/>
        <end position="421"/>
    </location>
</feature>
<dbReference type="Gene3D" id="1.25.40.20">
    <property type="entry name" value="Ankyrin repeat-containing domain"/>
    <property type="match status" value="1"/>
</dbReference>
<name>A0AAD1UGN7_EUPCR</name>
<feature type="repeat" description="ANK" evidence="1">
    <location>
        <begin position="156"/>
        <end position="188"/>
    </location>
</feature>
<dbReference type="AlphaFoldDB" id="A0AAD1UGN7"/>
<sequence>MEKTEEESKLDAKPATEIELSTNEKEMIKAVTSLDYAYFEDLSGLEYNINFRISPDGINLLLLASSIGDIPMIQMMVANKHVRLNHKDANGENAIFYATASGNLEAVKELRKRGCHMQISKITGAHPAHLACKKGYLDIVKYFISDIGLNPNITKKGMTMLMIASWKKHPEITKFLLENEADPNLALENGTTALYLAAKSGDHISLDYLLQSSTEVDCLCDNSKSTPLMTAVHNGNLECVKKLLIHKANVNICNSNGEDIYILASQCQSLEVFRLILTLYTSKGFELDKECHLDKMTMFMRACFTQNHKIAKYLKKKGAKINFHNSDGDSILHIALRHKLKKVIAFCLLMGCNTKLTNEKGESYEKFLKSEDPEYSFLEGLKAKVQEKLNNHKKDKFSRKKATGKNKKPEDGKLGRDHEDTLEGQAKLEPLDLSFNNDTDEG</sequence>
<dbReference type="InterPro" id="IPR051616">
    <property type="entry name" value="Cul2-RING_E3_ligase_SR"/>
</dbReference>
<dbReference type="Proteomes" id="UP001295684">
    <property type="component" value="Unassembled WGS sequence"/>
</dbReference>
<evidence type="ECO:0000313" key="3">
    <source>
        <dbReference type="EMBL" id="CAI2366918.1"/>
    </source>
</evidence>
<gene>
    <name evidence="3" type="ORF">ECRASSUSDP1_LOCUS8194</name>
</gene>
<dbReference type="InterPro" id="IPR036770">
    <property type="entry name" value="Ankyrin_rpt-contain_sf"/>
</dbReference>
<dbReference type="PANTHER" id="PTHR46224:SF64">
    <property type="entry name" value="IQ MOTIF AND ANKYRIN REPEAT DOMAIN-CONTAINING PROTEIN 1"/>
    <property type="match status" value="1"/>
</dbReference>
<evidence type="ECO:0008006" key="5">
    <source>
        <dbReference type="Google" id="ProtNLM"/>
    </source>
</evidence>
<evidence type="ECO:0000313" key="4">
    <source>
        <dbReference type="Proteomes" id="UP001295684"/>
    </source>
</evidence>
<proteinExistence type="predicted"/>
<reference evidence="3" key="1">
    <citation type="submission" date="2023-07" db="EMBL/GenBank/DDBJ databases">
        <authorList>
            <consortium name="AG Swart"/>
            <person name="Singh M."/>
            <person name="Singh A."/>
            <person name="Seah K."/>
            <person name="Emmerich C."/>
        </authorList>
    </citation>
    <scope>NUCLEOTIDE SEQUENCE</scope>
    <source>
        <strain evidence="3">DP1</strain>
    </source>
</reference>
<protein>
    <recommendedName>
        <fullName evidence="5">Ankyrin repeat protein</fullName>
    </recommendedName>
</protein>